<dbReference type="GO" id="GO:0070677">
    <property type="term" value="F:rRNA (cytosine-2'-O-)-methyltransferase activity"/>
    <property type="evidence" value="ECO:0007669"/>
    <property type="project" value="UniProtKB-UniRule"/>
</dbReference>
<dbReference type="Gene3D" id="3.40.1010.10">
    <property type="entry name" value="Cobalt-precorrin-4 Transmethylase, Domain 1"/>
    <property type="match status" value="1"/>
</dbReference>
<dbReference type="InterPro" id="IPR035996">
    <property type="entry name" value="4pyrrol_Methylase_sf"/>
</dbReference>
<evidence type="ECO:0000256" key="5">
    <source>
        <dbReference type="ARBA" id="ARBA00022691"/>
    </source>
</evidence>
<organism evidence="8 9">
    <name type="scientific">Aerococcus suis</name>
    <dbReference type="NCBI Taxonomy" id="371602"/>
    <lineage>
        <taxon>Bacteria</taxon>
        <taxon>Bacillati</taxon>
        <taxon>Bacillota</taxon>
        <taxon>Bacilli</taxon>
        <taxon>Lactobacillales</taxon>
        <taxon>Aerococcaceae</taxon>
        <taxon>Aerococcus</taxon>
    </lineage>
</organism>
<dbReference type="InterPro" id="IPR008189">
    <property type="entry name" value="rRNA_ssu_MeTfrase_I"/>
</dbReference>
<dbReference type="AlphaFoldDB" id="A0A1W1YSA4"/>
<name>A0A1W1YSA4_9LACT</name>
<evidence type="ECO:0000256" key="2">
    <source>
        <dbReference type="ARBA" id="ARBA00022552"/>
    </source>
</evidence>
<protein>
    <recommendedName>
        <fullName evidence="6">Ribosomal RNA small subunit methyltransferase I</fullName>
        <ecNumber evidence="6">2.1.1.198</ecNumber>
    </recommendedName>
    <alternativeName>
        <fullName evidence="6">16S rRNA 2'-O-ribose C1402 methyltransferase</fullName>
    </alternativeName>
    <alternativeName>
        <fullName evidence="6">rRNA (cytidine-2'-O-)-methyltransferase RsmI</fullName>
    </alternativeName>
</protein>
<dbReference type="FunFam" id="3.30.950.10:FF:000002">
    <property type="entry name" value="Ribosomal RNA small subunit methyltransferase I"/>
    <property type="match status" value="1"/>
</dbReference>
<evidence type="ECO:0000256" key="6">
    <source>
        <dbReference type="HAMAP-Rule" id="MF_01877"/>
    </source>
</evidence>
<keyword evidence="9" id="KW-1185">Reference proteome</keyword>
<dbReference type="STRING" id="371602.SAMN04487984_0888"/>
<proteinExistence type="inferred from homology"/>
<dbReference type="PANTHER" id="PTHR46111:SF1">
    <property type="entry name" value="RIBOSOMAL RNA SMALL SUBUNIT METHYLTRANSFERASE I"/>
    <property type="match status" value="1"/>
</dbReference>
<dbReference type="EC" id="2.1.1.198" evidence="6"/>
<evidence type="ECO:0000313" key="8">
    <source>
        <dbReference type="EMBL" id="SMC39077.1"/>
    </source>
</evidence>
<dbReference type="SUPFAM" id="SSF53790">
    <property type="entry name" value="Tetrapyrrole methylase"/>
    <property type="match status" value="1"/>
</dbReference>
<dbReference type="HAMAP" id="MF_01877">
    <property type="entry name" value="16SrRNA_methyltr_I"/>
    <property type="match status" value="1"/>
</dbReference>
<dbReference type="OrthoDB" id="9809084at2"/>
<keyword evidence="2 6" id="KW-0698">rRNA processing</keyword>
<dbReference type="GO" id="GO:0005737">
    <property type="term" value="C:cytoplasm"/>
    <property type="evidence" value="ECO:0007669"/>
    <property type="project" value="UniProtKB-SubCell"/>
</dbReference>
<evidence type="ECO:0000256" key="4">
    <source>
        <dbReference type="ARBA" id="ARBA00022679"/>
    </source>
</evidence>
<feature type="domain" description="Tetrapyrrole methylase" evidence="7">
    <location>
        <begin position="14"/>
        <end position="214"/>
    </location>
</feature>
<dbReference type="InterPro" id="IPR014777">
    <property type="entry name" value="4pyrrole_Mease_sub1"/>
</dbReference>
<dbReference type="EMBL" id="FWXK01000004">
    <property type="protein sequence ID" value="SMC39077.1"/>
    <property type="molecule type" value="Genomic_DNA"/>
</dbReference>
<dbReference type="FunFam" id="3.40.1010.10:FF:000002">
    <property type="entry name" value="Ribosomal RNA small subunit methyltransferase I"/>
    <property type="match status" value="1"/>
</dbReference>
<accession>A0A1W1YSA4</accession>
<dbReference type="PANTHER" id="PTHR46111">
    <property type="entry name" value="RIBOSOMAL RNA SMALL SUBUNIT METHYLTRANSFERASE I"/>
    <property type="match status" value="1"/>
</dbReference>
<keyword evidence="1 6" id="KW-0963">Cytoplasm</keyword>
<sequence length="297" mass="33192">MFQQQSFQTIASGKLYLVPTPIGNLDDMTFRAVETLKSVDLILAEDTRHTQKLLNHFDIQTPTLSFHEHNSKSRLDDVIHRLQAGETIAQVSDAGMPAISDPGADLVSACVENQLAVVPLPGANAALTGLIASGLSTEQFKFIGFLPRKKNAKNEMLASLKNETATMLFYESPFRIKNTVADLVTAWGEERQAVVVRELTKTHEEFLRGQLSELQTYFEEHSDVKGEICFIVAGNPTPNEVDEGIEATIREKPLSWQVEWWMSTKDLSSKQAIKKVAKENQLNKREVYTAYHIEGSD</sequence>
<comment type="catalytic activity">
    <reaction evidence="6">
        <text>cytidine(1402) in 16S rRNA + S-adenosyl-L-methionine = 2'-O-methylcytidine(1402) in 16S rRNA + S-adenosyl-L-homocysteine + H(+)</text>
        <dbReference type="Rhea" id="RHEA:42924"/>
        <dbReference type="Rhea" id="RHEA-COMP:10285"/>
        <dbReference type="Rhea" id="RHEA-COMP:10286"/>
        <dbReference type="ChEBI" id="CHEBI:15378"/>
        <dbReference type="ChEBI" id="CHEBI:57856"/>
        <dbReference type="ChEBI" id="CHEBI:59789"/>
        <dbReference type="ChEBI" id="CHEBI:74495"/>
        <dbReference type="ChEBI" id="CHEBI:82748"/>
        <dbReference type="EC" id="2.1.1.198"/>
    </reaction>
</comment>
<dbReference type="Pfam" id="PF00590">
    <property type="entry name" value="TP_methylase"/>
    <property type="match status" value="1"/>
</dbReference>
<dbReference type="InterPro" id="IPR018063">
    <property type="entry name" value="SAM_MeTrfase_RsmI_CS"/>
</dbReference>
<evidence type="ECO:0000256" key="3">
    <source>
        <dbReference type="ARBA" id="ARBA00022603"/>
    </source>
</evidence>
<gene>
    <name evidence="6" type="primary">rsmI</name>
    <name evidence="8" type="ORF">SAMN04487984_0888</name>
</gene>
<comment type="function">
    <text evidence="6">Catalyzes the 2'-O-methylation of the ribose of cytidine 1402 (C1402) in 16S rRNA.</text>
</comment>
<dbReference type="Proteomes" id="UP000243884">
    <property type="component" value="Unassembled WGS sequence"/>
</dbReference>
<dbReference type="Gene3D" id="3.30.950.10">
    <property type="entry name" value="Methyltransferase, Cobalt-precorrin-4 Transmethylase, Domain 2"/>
    <property type="match status" value="1"/>
</dbReference>
<dbReference type="PROSITE" id="PS01296">
    <property type="entry name" value="RSMI"/>
    <property type="match status" value="1"/>
</dbReference>
<keyword evidence="5 6" id="KW-0949">S-adenosyl-L-methionine</keyword>
<dbReference type="PIRSF" id="PIRSF005917">
    <property type="entry name" value="MTase_YraL"/>
    <property type="match status" value="1"/>
</dbReference>
<reference evidence="9" key="1">
    <citation type="submission" date="2017-04" db="EMBL/GenBank/DDBJ databases">
        <authorList>
            <person name="Varghese N."/>
            <person name="Submissions S."/>
        </authorList>
    </citation>
    <scope>NUCLEOTIDE SEQUENCE [LARGE SCALE GENOMIC DNA]</scope>
    <source>
        <strain evidence="9">DSM 21500</strain>
    </source>
</reference>
<evidence type="ECO:0000259" key="7">
    <source>
        <dbReference type="Pfam" id="PF00590"/>
    </source>
</evidence>
<keyword evidence="4 6" id="KW-0808">Transferase</keyword>
<evidence type="ECO:0000256" key="1">
    <source>
        <dbReference type="ARBA" id="ARBA00022490"/>
    </source>
</evidence>
<evidence type="ECO:0000313" key="9">
    <source>
        <dbReference type="Proteomes" id="UP000243884"/>
    </source>
</evidence>
<dbReference type="CDD" id="cd11648">
    <property type="entry name" value="RsmI"/>
    <property type="match status" value="1"/>
</dbReference>
<comment type="similarity">
    <text evidence="6">Belongs to the methyltransferase superfamily. RsmI family.</text>
</comment>
<dbReference type="InterPro" id="IPR000878">
    <property type="entry name" value="4pyrrol_Mease"/>
</dbReference>
<comment type="subcellular location">
    <subcellularLocation>
        <location evidence="6">Cytoplasm</location>
    </subcellularLocation>
</comment>
<keyword evidence="3 6" id="KW-0489">Methyltransferase</keyword>
<dbReference type="InterPro" id="IPR014776">
    <property type="entry name" value="4pyrrole_Mease_sub2"/>
</dbReference>
<dbReference type="NCBIfam" id="TIGR00096">
    <property type="entry name" value="16S rRNA (cytidine(1402)-2'-O)-methyltransferase"/>
    <property type="match status" value="1"/>
</dbReference>
<dbReference type="RefSeq" id="WP_084099020.1">
    <property type="nucleotide sequence ID" value="NZ_FWXK01000004.1"/>
</dbReference>